<keyword evidence="2" id="KW-0418">Kinase</keyword>
<dbReference type="Proteomes" id="UP000054558">
    <property type="component" value="Unassembled WGS sequence"/>
</dbReference>
<dbReference type="STRING" id="105231.A0A0U9HRX0"/>
<accession>A0A0U9HRX0</accession>
<evidence type="ECO:0000313" key="2">
    <source>
        <dbReference type="EMBL" id="GAQ80597.1"/>
    </source>
</evidence>
<keyword evidence="2" id="KW-0808">Transferase</keyword>
<protein>
    <submittedName>
        <fullName evidence="2">Serine threonine protein kinase</fullName>
    </submittedName>
</protein>
<gene>
    <name evidence="2" type="ORF">KFL_000570440</name>
</gene>
<feature type="domain" description="Protein kinase" evidence="1">
    <location>
        <begin position="1"/>
        <end position="185"/>
    </location>
</feature>
<dbReference type="PROSITE" id="PS50011">
    <property type="entry name" value="PROTEIN_KINASE_DOM"/>
    <property type="match status" value="1"/>
</dbReference>
<dbReference type="InterPro" id="IPR000719">
    <property type="entry name" value="Prot_kinase_dom"/>
</dbReference>
<dbReference type="SMART" id="SM00220">
    <property type="entry name" value="S_TKc"/>
    <property type="match status" value="1"/>
</dbReference>
<sequence>MACQGCPNVIEVLGYTFLDGKFGLVFPLAEAPPLWAEAGGPVQYTPPELLRVTTYSYQVATGVAAMHREGVVHRDLKHENIRVAKGVATLIDLGMAWRIDEPQTGARRHTFASDVYATGVVIHGLITGERPWADFSHTRDMYNHYASGGRLDWPPEVYLIGGDLVNLVEACWDPTPRGGPPRTTS</sequence>
<dbReference type="PANTHER" id="PTHR44329:SF260">
    <property type="entry name" value="PROTEIN KINASE DOMAIN-CONTAINING PROTEIN"/>
    <property type="match status" value="1"/>
</dbReference>
<reference evidence="2 3" key="1">
    <citation type="journal article" date="2014" name="Nat. Commun.">
        <title>Klebsormidium flaccidum genome reveals primary factors for plant terrestrial adaptation.</title>
        <authorList>
            <person name="Hori K."/>
            <person name="Maruyama F."/>
            <person name="Fujisawa T."/>
            <person name="Togashi T."/>
            <person name="Yamamoto N."/>
            <person name="Seo M."/>
            <person name="Sato S."/>
            <person name="Yamada T."/>
            <person name="Mori H."/>
            <person name="Tajima N."/>
            <person name="Moriyama T."/>
            <person name="Ikeuchi M."/>
            <person name="Watanabe M."/>
            <person name="Wada H."/>
            <person name="Kobayashi K."/>
            <person name="Saito M."/>
            <person name="Masuda T."/>
            <person name="Sasaki-Sekimoto Y."/>
            <person name="Mashiguchi K."/>
            <person name="Awai K."/>
            <person name="Shimojima M."/>
            <person name="Masuda S."/>
            <person name="Iwai M."/>
            <person name="Nobusawa T."/>
            <person name="Narise T."/>
            <person name="Kondo S."/>
            <person name="Saito H."/>
            <person name="Sato R."/>
            <person name="Murakawa M."/>
            <person name="Ihara Y."/>
            <person name="Oshima-Yamada Y."/>
            <person name="Ohtaka K."/>
            <person name="Satoh M."/>
            <person name="Sonobe K."/>
            <person name="Ishii M."/>
            <person name="Ohtani R."/>
            <person name="Kanamori-Sato M."/>
            <person name="Honoki R."/>
            <person name="Miyazaki D."/>
            <person name="Mochizuki H."/>
            <person name="Umetsu J."/>
            <person name="Higashi K."/>
            <person name="Shibata D."/>
            <person name="Kamiya Y."/>
            <person name="Sato N."/>
            <person name="Nakamura Y."/>
            <person name="Tabata S."/>
            <person name="Ida S."/>
            <person name="Kurokawa K."/>
            <person name="Ohta H."/>
        </authorList>
    </citation>
    <scope>NUCLEOTIDE SEQUENCE [LARGE SCALE GENOMIC DNA]</scope>
    <source>
        <strain evidence="2 3">NIES-2285</strain>
    </source>
</reference>
<dbReference type="OrthoDB" id="4062651at2759"/>
<dbReference type="GO" id="GO:0004672">
    <property type="term" value="F:protein kinase activity"/>
    <property type="evidence" value="ECO:0007669"/>
    <property type="project" value="InterPro"/>
</dbReference>
<dbReference type="InterPro" id="IPR001245">
    <property type="entry name" value="Ser-Thr/Tyr_kinase_cat_dom"/>
</dbReference>
<dbReference type="InterPro" id="IPR051681">
    <property type="entry name" value="Ser/Thr_Kinases-Pseudokinases"/>
</dbReference>
<dbReference type="AlphaFoldDB" id="A0A0U9HRX0"/>
<dbReference type="InterPro" id="IPR011009">
    <property type="entry name" value="Kinase-like_dom_sf"/>
</dbReference>
<keyword evidence="3" id="KW-1185">Reference proteome</keyword>
<dbReference type="EMBL" id="DF237006">
    <property type="protein sequence ID" value="GAQ80597.1"/>
    <property type="molecule type" value="Genomic_DNA"/>
</dbReference>
<evidence type="ECO:0000259" key="1">
    <source>
        <dbReference type="PROSITE" id="PS50011"/>
    </source>
</evidence>
<evidence type="ECO:0000313" key="3">
    <source>
        <dbReference type="Proteomes" id="UP000054558"/>
    </source>
</evidence>
<dbReference type="Pfam" id="PF07714">
    <property type="entry name" value="PK_Tyr_Ser-Thr"/>
    <property type="match status" value="1"/>
</dbReference>
<dbReference type="PANTHER" id="PTHR44329">
    <property type="entry name" value="SERINE/THREONINE-PROTEIN KINASE TNNI3K-RELATED"/>
    <property type="match status" value="1"/>
</dbReference>
<proteinExistence type="predicted"/>
<name>A0A0U9HRX0_KLENI</name>
<dbReference type="Gene3D" id="1.10.510.10">
    <property type="entry name" value="Transferase(Phosphotransferase) domain 1"/>
    <property type="match status" value="1"/>
</dbReference>
<dbReference type="SUPFAM" id="SSF56112">
    <property type="entry name" value="Protein kinase-like (PK-like)"/>
    <property type="match status" value="1"/>
</dbReference>
<dbReference type="GO" id="GO:0005524">
    <property type="term" value="F:ATP binding"/>
    <property type="evidence" value="ECO:0007669"/>
    <property type="project" value="InterPro"/>
</dbReference>
<organism evidence="2 3">
    <name type="scientific">Klebsormidium nitens</name>
    <name type="common">Green alga</name>
    <name type="synonym">Ulothrix nitens</name>
    <dbReference type="NCBI Taxonomy" id="105231"/>
    <lineage>
        <taxon>Eukaryota</taxon>
        <taxon>Viridiplantae</taxon>
        <taxon>Streptophyta</taxon>
        <taxon>Klebsormidiophyceae</taxon>
        <taxon>Klebsormidiales</taxon>
        <taxon>Klebsormidiaceae</taxon>
        <taxon>Klebsormidium</taxon>
    </lineage>
</organism>
<dbReference type="Pfam" id="PF00069">
    <property type="entry name" value="Pkinase"/>
    <property type="match status" value="1"/>
</dbReference>